<dbReference type="InterPro" id="IPR032421">
    <property type="entry name" value="PMT_4TMC"/>
</dbReference>
<keyword evidence="1" id="KW-0472">Membrane</keyword>
<feature type="region of interest" description="Disordered" evidence="2">
    <location>
        <begin position="59"/>
        <end position="78"/>
    </location>
</feature>
<proteinExistence type="inferred from homology"/>
<evidence type="ECO:0000313" key="5">
    <source>
        <dbReference type="Proteomes" id="UP000297318"/>
    </source>
</evidence>
<keyword evidence="1" id="KW-0808">Transferase</keyword>
<protein>
    <recommendedName>
        <fullName evidence="1">Polyprenol-phosphate-mannose--protein mannosyltransferase</fullName>
        <ecNumber evidence="1">2.4.1.-</ecNumber>
    </recommendedName>
</protein>
<keyword evidence="5" id="KW-1185">Reference proteome</keyword>
<comment type="similarity">
    <text evidence="1">Belongs to the glycosyltransferase 39 family.</text>
</comment>
<dbReference type="Pfam" id="PF16192">
    <property type="entry name" value="PMT_4TMC"/>
    <property type="match status" value="1"/>
</dbReference>
<comment type="pathway">
    <text evidence="1">Protein modification; protein glycosylation.</text>
</comment>
<feature type="region of interest" description="Disordered" evidence="2">
    <location>
        <begin position="1"/>
        <end position="52"/>
    </location>
</feature>
<evidence type="ECO:0000313" key="4">
    <source>
        <dbReference type="EMBL" id="TGO04219.1"/>
    </source>
</evidence>
<dbReference type="Proteomes" id="UP000297318">
    <property type="component" value="Unassembled WGS sequence"/>
</dbReference>
<keyword evidence="1" id="KW-1133">Transmembrane helix</keyword>
<dbReference type="PANTHER" id="PTHR10050">
    <property type="entry name" value="DOLICHYL-PHOSPHATE-MANNOSE--PROTEIN MANNOSYLTRANSFERASE"/>
    <property type="match status" value="1"/>
</dbReference>
<dbReference type="InterPro" id="IPR027005">
    <property type="entry name" value="PMT-like"/>
</dbReference>
<dbReference type="OrthoDB" id="9776737at2"/>
<feature type="transmembrane region" description="Helical" evidence="1">
    <location>
        <begin position="319"/>
        <end position="337"/>
    </location>
</feature>
<feature type="transmembrane region" description="Helical" evidence="1">
    <location>
        <begin position="474"/>
        <end position="491"/>
    </location>
</feature>
<feature type="transmembrane region" description="Helical" evidence="1">
    <location>
        <begin position="248"/>
        <end position="266"/>
    </location>
</feature>
<feature type="compositionally biased region" description="Low complexity" evidence="2">
    <location>
        <begin position="31"/>
        <end position="43"/>
    </location>
</feature>
<dbReference type="AlphaFoldDB" id="A0A4Z1DZ71"/>
<name>A0A4Z1DZ71_9MICO</name>
<feature type="transmembrane region" description="Helical" evidence="1">
    <location>
        <begin position="357"/>
        <end position="380"/>
    </location>
</feature>
<keyword evidence="1" id="KW-0328">Glycosyltransferase</keyword>
<comment type="function">
    <text evidence="1">Protein O-mannosyltransferase that catalyzes the transfer of a single mannose residue from a polyprenol phospho-mannosyl lipidic donor to the hydroxyl group of selected serine and threonine residues in acceptor proteins.</text>
</comment>
<keyword evidence="1" id="KW-0812">Transmembrane</keyword>
<feature type="transmembrane region" description="Helical" evidence="1">
    <location>
        <begin position="297"/>
        <end position="313"/>
    </location>
</feature>
<accession>A0A4Z1DZ71</accession>
<feature type="transmembrane region" description="Helical" evidence="1">
    <location>
        <begin position="196"/>
        <end position="214"/>
    </location>
</feature>
<dbReference type="EMBL" id="RHPJ01000004">
    <property type="protein sequence ID" value="TGO04219.1"/>
    <property type="molecule type" value="Genomic_DNA"/>
</dbReference>
<dbReference type="PANTHER" id="PTHR10050:SF46">
    <property type="entry name" value="PROTEIN O-MANNOSYL-TRANSFERASE 2"/>
    <property type="match status" value="1"/>
</dbReference>
<dbReference type="GO" id="GO:0004169">
    <property type="term" value="F:dolichyl-phosphate-mannose-protein mannosyltransferase activity"/>
    <property type="evidence" value="ECO:0007669"/>
    <property type="project" value="UniProtKB-UniRule"/>
</dbReference>
<reference evidence="4 5" key="1">
    <citation type="submission" date="2018-11" db="EMBL/GenBank/DDBJ databases">
        <title>Complete genome sequencing of the Actinobacteria Serinibacter sp. K3-2.</title>
        <authorList>
            <person name="Rakitin A.L."/>
            <person name="Beletsky A.V."/>
            <person name="Mardanov A.V."/>
            <person name="Ravin N.V."/>
            <person name="Gromova A.S."/>
            <person name="Filippova S.N."/>
            <person name="Gal'Chenko V.F."/>
        </authorList>
    </citation>
    <scope>NUCLEOTIDE SEQUENCE [LARGE SCALE GENOMIC DNA]</scope>
    <source>
        <strain evidence="4 5">K3-2</strain>
    </source>
</reference>
<organism evidence="4 5">
    <name type="scientific">Serinibacter arcticus</name>
    <dbReference type="NCBI Taxonomy" id="1655435"/>
    <lineage>
        <taxon>Bacteria</taxon>
        <taxon>Bacillati</taxon>
        <taxon>Actinomycetota</taxon>
        <taxon>Actinomycetes</taxon>
        <taxon>Micrococcales</taxon>
        <taxon>Beutenbergiaceae</taxon>
        <taxon>Serinibacter</taxon>
    </lineage>
</organism>
<feature type="transmembrane region" description="Helical" evidence="1">
    <location>
        <begin position="221"/>
        <end position="242"/>
    </location>
</feature>
<feature type="transmembrane region" description="Helical" evidence="1">
    <location>
        <begin position="498"/>
        <end position="515"/>
    </location>
</feature>
<comment type="caution">
    <text evidence="4">The sequence shown here is derived from an EMBL/GenBank/DDBJ whole genome shotgun (WGS) entry which is preliminary data.</text>
</comment>
<evidence type="ECO:0000259" key="3">
    <source>
        <dbReference type="Pfam" id="PF16192"/>
    </source>
</evidence>
<comment type="subcellular location">
    <subcellularLocation>
        <location evidence="1">Cell membrane</location>
    </subcellularLocation>
</comment>
<feature type="transmembrane region" description="Helical" evidence="1">
    <location>
        <begin position="561"/>
        <end position="583"/>
    </location>
</feature>
<feature type="transmembrane region" description="Helical" evidence="1">
    <location>
        <begin position="100"/>
        <end position="120"/>
    </location>
</feature>
<evidence type="ECO:0000256" key="1">
    <source>
        <dbReference type="RuleBase" id="RU367007"/>
    </source>
</evidence>
<sequence length="610" mass="66640">MTDAPRPEPTLPGEPGGPPPRDLDVDPQTSPAPRSSSPAPEVSAAHDAEAAAWEPGTAVSVATDGPPTSEITAPPEPRTTAEHLAVVLPRLVSTVEGSRLWGWIAALAVTAVAAVLRLVALDRPARIVFDETYYVKQAYSLLTLGYEGDWADEQDEAFASGDYSGLSTEPDYVVHPPLGKWLIAIGMRLLGTESMAGWRISGAVAGIIGVLLVARIGRRLLGSTLLGATAGLLLAVDGMHLVMSRTGILDIFVSTLVLAAFGTLLLDRDQSRRRLAARVADDLAAHGRLRDPWGPRLGVRWWLVATGVLLGMTCGVKWSGIYAVAVFGLLTVAWSVFARRSAGVRLWAGAGLVRDGIASFLTLVPAAVAAYVACWFSWFVSDNAYNRHWAENVNAVAATPERTWMPDTLNSWWQYHLQMWSFHRGLDSEHTYSSHPAGWLLQLRPTSFAWQRLTDADGVETGDVEVVLAVGNPIVWWGGAIALLVVLWWALRRRDWRAWAILAGYAAMYLPWFTYSAPFANRTIFTFYTVAFAPFVALALAYALGKLLAPPGAPARERRRGYWILGGVVGLAVLVAAFFYPIWIGQPVPYDYWRLHMWVPDISSLRIGWV</sequence>
<gene>
    <name evidence="4" type="ORF">SERN_2810</name>
</gene>
<feature type="transmembrane region" description="Helical" evidence="1">
    <location>
        <begin position="527"/>
        <end position="549"/>
    </location>
</feature>
<dbReference type="UniPathway" id="UPA00378"/>
<dbReference type="EC" id="2.4.1.-" evidence="1"/>
<keyword evidence="1" id="KW-1003">Cell membrane</keyword>
<feature type="domain" description="Protein O-mannosyl-transferase C-terminal four TM" evidence="3">
    <location>
        <begin position="409"/>
        <end position="600"/>
    </location>
</feature>
<feature type="compositionally biased region" description="Pro residues" evidence="2">
    <location>
        <begin position="7"/>
        <end position="20"/>
    </location>
</feature>
<dbReference type="RefSeq" id="WP_158292674.1">
    <property type="nucleotide sequence ID" value="NZ_RHPJ01000004.1"/>
</dbReference>
<dbReference type="GO" id="GO:0005886">
    <property type="term" value="C:plasma membrane"/>
    <property type="evidence" value="ECO:0007669"/>
    <property type="project" value="UniProtKB-SubCell"/>
</dbReference>
<evidence type="ECO:0000256" key="2">
    <source>
        <dbReference type="SAM" id="MobiDB-lite"/>
    </source>
</evidence>